<evidence type="ECO:0000259" key="1">
    <source>
        <dbReference type="Pfam" id="PF09994"/>
    </source>
</evidence>
<evidence type="ECO:0000313" key="2">
    <source>
        <dbReference type="EMBL" id="BAX63806.1"/>
    </source>
</evidence>
<dbReference type="InterPro" id="IPR018712">
    <property type="entry name" value="Tle1-like_cat"/>
</dbReference>
<dbReference type="PANTHER" id="PTHR33840">
    <property type="match status" value="1"/>
</dbReference>
<feature type="domain" description="T6SS Phospholipase effector Tle1-like catalytic" evidence="1">
    <location>
        <begin position="19"/>
        <end position="264"/>
    </location>
</feature>
<accession>A0A1Y1BXC4</accession>
<reference evidence="2 3" key="1">
    <citation type="journal article" date="2017" name="Genome Announc.">
        <title>Complete Genome Sequence of Burkholderia stabilis FERMP-21014.</title>
        <authorList>
            <person name="Konishi K."/>
            <person name="Kumagai T."/>
            <person name="Sakasegawa S."/>
            <person name="Tamura T."/>
        </authorList>
    </citation>
    <scope>NUCLEOTIDE SEQUENCE [LARGE SCALE GENOMIC DNA]</scope>
    <source>
        <strain evidence="2 3">FERMP-21014</strain>
    </source>
</reference>
<dbReference type="AlphaFoldDB" id="A0A1Y1BXC4"/>
<dbReference type="Pfam" id="PF09994">
    <property type="entry name" value="T6SS_Tle1-like_cat"/>
    <property type="match status" value="1"/>
</dbReference>
<dbReference type="RefSeq" id="WP_096476150.1">
    <property type="nucleotide sequence ID" value="NZ_AP018113.1"/>
</dbReference>
<evidence type="ECO:0000313" key="3">
    <source>
        <dbReference type="Proteomes" id="UP000218432"/>
    </source>
</evidence>
<name>A0A1Y1BXC4_9BURK</name>
<dbReference type="EMBL" id="AP018113">
    <property type="protein sequence ID" value="BAX63806.1"/>
    <property type="molecule type" value="Genomic_DNA"/>
</dbReference>
<protein>
    <recommendedName>
        <fullName evidence="1">T6SS Phospholipase effector Tle1-like catalytic domain-containing protein</fullName>
    </recommendedName>
</protein>
<dbReference type="PANTHER" id="PTHR33840:SF1">
    <property type="entry name" value="TLE1 PHOSPHOLIPASE DOMAIN-CONTAINING PROTEIN"/>
    <property type="match status" value="1"/>
</dbReference>
<gene>
    <name evidence="2" type="ORF">BSFP_066790</name>
</gene>
<sequence>MATKHTYHTEGLKANGTERRLILCIDESLTDPEFGDQFSYSSSNILRLHNSLLRDSPNQRIIYIPRSSSLTRSPFSSYTCTEWQHLQRRDEAFALLVLNFRPDDKIYLFGAGSGAAVALNVARLIEQIGIPAALTYVCNDEGRIIAIDHPACTRKLQMRNSNHTPCGVQLLGLFDMLEQAHLPLGVGGVAYQAVNLVESQDIPSCVERAHHLVALDDHRKEFSPALVNQREGVEEIWFMGVHEALVGTGRERMISDIPLSYMIDVSVEAGLEFHRDSLEDVVPNSEGLGVLSCEEQRYFLTRWHREVAVQMNGKRSDIKPRIHETVFRRMHHKSEYRPPNLLALNDHYQLVNSGTRGNS</sequence>
<dbReference type="Proteomes" id="UP000218432">
    <property type="component" value="Chromosome 3"/>
</dbReference>
<organism evidence="2 3">
    <name type="scientific">Burkholderia stabilis</name>
    <dbReference type="NCBI Taxonomy" id="95485"/>
    <lineage>
        <taxon>Bacteria</taxon>
        <taxon>Pseudomonadati</taxon>
        <taxon>Pseudomonadota</taxon>
        <taxon>Betaproteobacteria</taxon>
        <taxon>Burkholderiales</taxon>
        <taxon>Burkholderiaceae</taxon>
        <taxon>Burkholderia</taxon>
        <taxon>Burkholderia cepacia complex</taxon>
    </lineage>
</organism>
<proteinExistence type="predicted"/>